<evidence type="ECO:0000256" key="1">
    <source>
        <dbReference type="SAM" id="MobiDB-lite"/>
    </source>
</evidence>
<comment type="caution">
    <text evidence="2">The sequence shown here is derived from an EMBL/GenBank/DDBJ whole genome shotgun (WGS) entry which is preliminary data.</text>
</comment>
<feature type="region of interest" description="Disordered" evidence="1">
    <location>
        <begin position="49"/>
        <end position="80"/>
    </location>
</feature>
<feature type="compositionally biased region" description="Basic and acidic residues" evidence="1">
    <location>
        <begin position="49"/>
        <end position="67"/>
    </location>
</feature>
<protein>
    <submittedName>
        <fullName evidence="2">Uncharacterized protein</fullName>
    </submittedName>
</protein>
<proteinExistence type="predicted"/>
<evidence type="ECO:0000313" key="2">
    <source>
        <dbReference type="EMBL" id="SAL73240.1"/>
    </source>
</evidence>
<organism evidence="2 3">
    <name type="scientific">Caballeronia choica</name>
    <dbReference type="NCBI Taxonomy" id="326476"/>
    <lineage>
        <taxon>Bacteria</taxon>
        <taxon>Pseudomonadati</taxon>
        <taxon>Pseudomonadota</taxon>
        <taxon>Betaproteobacteria</taxon>
        <taxon>Burkholderiales</taxon>
        <taxon>Burkholderiaceae</taxon>
        <taxon>Caballeronia</taxon>
    </lineage>
</organism>
<gene>
    <name evidence="2" type="ORF">AWB68_04392</name>
</gene>
<reference evidence="2" key="1">
    <citation type="submission" date="2016-01" db="EMBL/GenBank/DDBJ databases">
        <authorList>
            <person name="Peeters C."/>
        </authorList>
    </citation>
    <scope>NUCLEOTIDE SEQUENCE [LARGE SCALE GENOMIC DNA]</scope>
    <source>
        <strain evidence="2">LMG 22940</strain>
    </source>
</reference>
<dbReference type="AlphaFoldDB" id="A0A158JYA7"/>
<dbReference type="EMBL" id="FCON02000052">
    <property type="protein sequence ID" value="SAL73240.1"/>
    <property type="molecule type" value="Genomic_DNA"/>
</dbReference>
<dbReference type="Proteomes" id="UP000054770">
    <property type="component" value="Unassembled WGS sequence"/>
</dbReference>
<keyword evidence="3" id="KW-1185">Reference proteome</keyword>
<name>A0A158JYA7_9BURK</name>
<accession>A0A158JYA7</accession>
<evidence type="ECO:0000313" key="3">
    <source>
        <dbReference type="Proteomes" id="UP000054770"/>
    </source>
</evidence>
<sequence length="80" mass="9022">MANNEDTNQQNESAFIAEARTLYSMLNAEERAAFLAQLAEAKRAVRRRPLENAHSTHDAVTARERGRILAPIRTQRTTEA</sequence>